<feature type="domain" description="Leucine-rich repeat-containing N-terminal plant-type" evidence="14">
    <location>
        <begin position="34"/>
        <end position="75"/>
    </location>
</feature>
<evidence type="ECO:0000256" key="3">
    <source>
        <dbReference type="ARBA" id="ARBA00022475"/>
    </source>
</evidence>
<feature type="signal peptide" evidence="13">
    <location>
        <begin position="1"/>
        <end position="24"/>
    </location>
</feature>
<evidence type="ECO:0000259" key="15">
    <source>
        <dbReference type="Pfam" id="PF23598"/>
    </source>
</evidence>
<keyword evidence="10" id="KW-0675">Receptor</keyword>
<dbReference type="PANTHER" id="PTHR48052">
    <property type="entry name" value="UNNAMED PRODUCT"/>
    <property type="match status" value="1"/>
</dbReference>
<evidence type="ECO:0000256" key="2">
    <source>
        <dbReference type="ARBA" id="ARBA00009592"/>
    </source>
</evidence>
<dbReference type="Proteomes" id="UP000289738">
    <property type="component" value="Chromosome A04"/>
</dbReference>
<evidence type="ECO:0000256" key="9">
    <source>
        <dbReference type="ARBA" id="ARBA00023136"/>
    </source>
</evidence>
<evidence type="ECO:0000256" key="11">
    <source>
        <dbReference type="ARBA" id="ARBA00023180"/>
    </source>
</evidence>
<sequence length="1141" mass="128864">MNIPLVSWLFFIFCYCCWTHLAVTVTLVHGQCLEDQQSLLLQLKSSFVFEHEHSSKLVSWNETIDCCRWKGVTCDNKGHVSGLDLSEESICGGFDNSSSLFSLQNLQVLNLATNNFHSKIPSGFSKLKNLTYLNLSYAFFVGEIPMEISQLTRLVTLDISSSIELNIPNLQKLVQNLTRIRYLHLDYVDISASGQEWCNALLQLPGLQEISMSYCNLLGPLDSALHKLKNLSTIRLDGNDFSSVVPETFANFKSLSTLSLSDCELRGKFPEKIFQISALSFIDISDNTNLYGSLLEFASNDHLQTLKLSMTKLSGAVPGSISKLRKLSILDLFGSQFSGTLPSSMSNLMELTILDLGHNKFTNSIPSFNMSKKLTHIDVSNNFFNGSLPSYLFELPLLQTIVLSNNNFQSHPLEFSNLSSTMFLSHLGLSSNNIQGPIPSFNMFKNLTHLDLSHNDLTGSITSDHFKGFMELNYIDLGANRLNGSLPSSLFELPLLEYLKLYNNNFQAFPHEFPNLSSTMLKTLDLSNNSLQGPIPEFIFQLKSLEELLLSSNKLNVTIYTKMFRRLENLTTLDFSHNSLLIEANVTDLGIEANVTTDLGISSILRKWDVNLASCNLTRFPSFLRNQSRLSNLDLSGNLIQGPIPRWIWQFSSLTFLNISNNLFTMFEEPIQNVSASLYFIDLHSNQIQGNFPTFLSKQLYFLDCSMNNFSSIIPSDISTYMSSTFFLSFSNNSLSGNLPQSLCKMSYLQALDFSYNQLKGKIPDCLMRMEYLKVLNLEHNKLDGHIPDAFPQHSALKILHLNGNLLRGRIPHSLVNCTTLEVLHLGNNQIYDVYPCFLRRLSTIRVVVLRENRLQGHVECPKINGSWQSLQIIDLSFNNFSGLLPGEDFKSWVTMMLGVGEKQNRYEVVGFFMRNYQDSMIITNKGLQLEMVKILSDFTSIDFSFNNFQGPIPEELMNFTRLHVLNFSHNSFNGQIPSSIGNLKQLESLDLSGNEFGGRIPTQLASLNFLSYLNLSYNQLFGRIPTGTQLQSFSEGSFLGNAGLCGPPLTNNCSGPILPPPPSKVNSDSGSFVDWSILSVELGSVFGLGIIIMPMLFCKRWRFWYWNHVDNILYRVFPQLDFIYQQHGGKNYRTLRWMSQ</sequence>
<dbReference type="InterPro" id="IPR001611">
    <property type="entry name" value="Leu-rich_rpt"/>
</dbReference>
<keyword evidence="3" id="KW-1003">Cell membrane</keyword>
<evidence type="ECO:0000256" key="5">
    <source>
        <dbReference type="ARBA" id="ARBA00022692"/>
    </source>
</evidence>
<proteinExistence type="inferred from homology"/>
<dbReference type="FunFam" id="3.80.10.10:FF:000213">
    <property type="entry name" value="Tyrosine-sulfated glycopeptide receptor 1"/>
    <property type="match status" value="1"/>
</dbReference>
<name>A0A445DFC6_ARAHY</name>
<evidence type="ECO:0000256" key="1">
    <source>
        <dbReference type="ARBA" id="ARBA00004251"/>
    </source>
</evidence>
<evidence type="ECO:0000256" key="7">
    <source>
        <dbReference type="ARBA" id="ARBA00022737"/>
    </source>
</evidence>
<evidence type="ECO:0000256" key="10">
    <source>
        <dbReference type="ARBA" id="ARBA00023170"/>
    </source>
</evidence>
<evidence type="ECO:0000259" key="14">
    <source>
        <dbReference type="Pfam" id="PF08263"/>
    </source>
</evidence>
<dbReference type="AlphaFoldDB" id="A0A445DFC6"/>
<dbReference type="InterPro" id="IPR003591">
    <property type="entry name" value="Leu-rich_rpt_typical-subtyp"/>
</dbReference>
<evidence type="ECO:0000313" key="17">
    <source>
        <dbReference type="Proteomes" id="UP000289738"/>
    </source>
</evidence>
<dbReference type="InterPro" id="IPR013210">
    <property type="entry name" value="LRR_N_plant-typ"/>
</dbReference>
<gene>
    <name evidence="16" type="ORF">Ahy_A04g019089</name>
</gene>
<evidence type="ECO:0000256" key="13">
    <source>
        <dbReference type="SAM" id="SignalP"/>
    </source>
</evidence>
<keyword evidence="5 12" id="KW-0812">Transmembrane</keyword>
<evidence type="ECO:0000256" key="6">
    <source>
        <dbReference type="ARBA" id="ARBA00022729"/>
    </source>
</evidence>
<dbReference type="Pfam" id="PF00560">
    <property type="entry name" value="LRR_1"/>
    <property type="match status" value="6"/>
</dbReference>
<keyword evidence="6 13" id="KW-0732">Signal</keyword>
<dbReference type="OrthoDB" id="1394818at2759"/>
<dbReference type="Pfam" id="PF23598">
    <property type="entry name" value="LRR_14"/>
    <property type="match status" value="1"/>
</dbReference>
<protein>
    <submittedName>
        <fullName evidence="16">Uncharacterized protein</fullName>
    </submittedName>
</protein>
<keyword evidence="8 12" id="KW-1133">Transmembrane helix</keyword>
<evidence type="ECO:0000256" key="8">
    <source>
        <dbReference type="ARBA" id="ARBA00022989"/>
    </source>
</evidence>
<keyword evidence="7" id="KW-0677">Repeat</keyword>
<comment type="subcellular location">
    <subcellularLocation>
        <location evidence="1">Cell membrane</location>
        <topology evidence="1">Single-pass type I membrane protein</topology>
    </subcellularLocation>
</comment>
<keyword evidence="9 12" id="KW-0472">Membrane</keyword>
<keyword evidence="17" id="KW-1185">Reference proteome</keyword>
<comment type="similarity">
    <text evidence="2">Belongs to the RLP family.</text>
</comment>
<keyword evidence="4" id="KW-0433">Leucine-rich repeat</keyword>
<dbReference type="InterPro" id="IPR032675">
    <property type="entry name" value="LRR_dom_sf"/>
</dbReference>
<comment type="caution">
    <text evidence="16">The sequence shown here is derived from an EMBL/GenBank/DDBJ whole genome shotgun (WGS) entry which is preliminary data.</text>
</comment>
<dbReference type="PROSITE" id="PS51450">
    <property type="entry name" value="LRR"/>
    <property type="match status" value="1"/>
</dbReference>
<evidence type="ECO:0000256" key="12">
    <source>
        <dbReference type="SAM" id="Phobius"/>
    </source>
</evidence>
<dbReference type="SUPFAM" id="SSF52058">
    <property type="entry name" value="L domain-like"/>
    <property type="match status" value="4"/>
</dbReference>
<organism evidence="16 17">
    <name type="scientific">Arachis hypogaea</name>
    <name type="common">Peanut</name>
    <dbReference type="NCBI Taxonomy" id="3818"/>
    <lineage>
        <taxon>Eukaryota</taxon>
        <taxon>Viridiplantae</taxon>
        <taxon>Streptophyta</taxon>
        <taxon>Embryophyta</taxon>
        <taxon>Tracheophyta</taxon>
        <taxon>Spermatophyta</taxon>
        <taxon>Magnoliopsida</taxon>
        <taxon>eudicotyledons</taxon>
        <taxon>Gunneridae</taxon>
        <taxon>Pentapetalae</taxon>
        <taxon>rosids</taxon>
        <taxon>fabids</taxon>
        <taxon>Fabales</taxon>
        <taxon>Fabaceae</taxon>
        <taxon>Papilionoideae</taxon>
        <taxon>50 kb inversion clade</taxon>
        <taxon>dalbergioids sensu lato</taxon>
        <taxon>Dalbergieae</taxon>
        <taxon>Pterocarpus clade</taxon>
        <taxon>Arachis</taxon>
    </lineage>
</organism>
<accession>A0A445DFC6</accession>
<dbReference type="PRINTS" id="PR00019">
    <property type="entry name" value="LEURICHRPT"/>
</dbReference>
<feature type="chain" id="PRO_5019106493" evidence="13">
    <location>
        <begin position="25"/>
        <end position="1141"/>
    </location>
</feature>
<dbReference type="FunFam" id="3.80.10.10:FF:000041">
    <property type="entry name" value="LRR receptor-like serine/threonine-protein kinase ERECTA"/>
    <property type="match status" value="1"/>
</dbReference>
<reference evidence="16 17" key="1">
    <citation type="submission" date="2019-01" db="EMBL/GenBank/DDBJ databases">
        <title>Sequencing of cultivated peanut Arachis hypogaea provides insights into genome evolution and oil improvement.</title>
        <authorList>
            <person name="Chen X."/>
        </authorList>
    </citation>
    <scope>NUCLEOTIDE SEQUENCE [LARGE SCALE GENOMIC DNA]</scope>
    <source>
        <strain evidence="17">cv. Fuhuasheng</strain>
        <tissue evidence="16">Leaves</tissue>
    </source>
</reference>
<evidence type="ECO:0000313" key="16">
    <source>
        <dbReference type="EMBL" id="RYR61853.1"/>
    </source>
</evidence>
<dbReference type="FunFam" id="3.80.10.10:FF:000383">
    <property type="entry name" value="Leucine-rich repeat receptor protein kinase EMS1"/>
    <property type="match status" value="1"/>
</dbReference>
<keyword evidence="11" id="KW-0325">Glycoprotein</keyword>
<dbReference type="Pfam" id="PF08263">
    <property type="entry name" value="LRRNT_2"/>
    <property type="match status" value="1"/>
</dbReference>
<dbReference type="SMART" id="SM00369">
    <property type="entry name" value="LRR_TYP"/>
    <property type="match status" value="8"/>
</dbReference>
<dbReference type="EMBL" id="SDMP01000004">
    <property type="protein sequence ID" value="RYR61853.1"/>
    <property type="molecule type" value="Genomic_DNA"/>
</dbReference>
<dbReference type="Pfam" id="PF13855">
    <property type="entry name" value="LRR_8"/>
    <property type="match status" value="1"/>
</dbReference>
<dbReference type="InterPro" id="IPR055414">
    <property type="entry name" value="LRR_R13L4/SHOC2-like"/>
</dbReference>
<dbReference type="Gene3D" id="3.80.10.10">
    <property type="entry name" value="Ribonuclease Inhibitor"/>
    <property type="match status" value="7"/>
</dbReference>
<dbReference type="STRING" id="3818.A0A445DFC6"/>
<feature type="transmembrane region" description="Helical" evidence="12">
    <location>
        <begin position="1076"/>
        <end position="1098"/>
    </location>
</feature>
<feature type="domain" description="Disease resistance R13L4/SHOC-2-like LRR" evidence="15">
    <location>
        <begin position="438"/>
        <end position="693"/>
    </location>
</feature>
<evidence type="ECO:0000256" key="4">
    <source>
        <dbReference type="ARBA" id="ARBA00022614"/>
    </source>
</evidence>
<dbReference type="GO" id="GO:0005886">
    <property type="term" value="C:plasma membrane"/>
    <property type="evidence" value="ECO:0007669"/>
    <property type="project" value="UniProtKB-SubCell"/>
</dbReference>
<dbReference type="PANTHER" id="PTHR48052:SF85">
    <property type="entry name" value="LEUCINE-RICH REPEAT-CONTAINING N-TERMINAL PLANT-TYPE DOMAIN-CONTAINING PROTEIN"/>
    <property type="match status" value="1"/>
</dbReference>